<protein>
    <submittedName>
        <fullName evidence="1">Uncharacterized protein</fullName>
    </submittedName>
</protein>
<dbReference type="RefSeq" id="XP_042927192.1">
    <property type="nucleotide sequence ID" value="XM_043059560.1"/>
</dbReference>
<evidence type="ECO:0000313" key="1">
    <source>
        <dbReference type="EMBL" id="PNW86708.1"/>
    </source>
</evidence>
<keyword evidence="2" id="KW-1185">Reference proteome</keyword>
<dbReference type="AlphaFoldDB" id="A0A2K3E1P2"/>
<reference evidence="1 2" key="1">
    <citation type="journal article" date="2007" name="Science">
        <title>The Chlamydomonas genome reveals the evolution of key animal and plant functions.</title>
        <authorList>
            <person name="Merchant S.S."/>
            <person name="Prochnik S.E."/>
            <person name="Vallon O."/>
            <person name="Harris E.H."/>
            <person name="Karpowicz S.J."/>
            <person name="Witman G.B."/>
            <person name="Terry A."/>
            <person name="Salamov A."/>
            <person name="Fritz-Laylin L.K."/>
            <person name="Marechal-Drouard L."/>
            <person name="Marshall W.F."/>
            <person name="Qu L.H."/>
            <person name="Nelson D.R."/>
            <person name="Sanderfoot A.A."/>
            <person name="Spalding M.H."/>
            <person name="Kapitonov V.V."/>
            <person name="Ren Q."/>
            <person name="Ferris P."/>
            <person name="Lindquist E."/>
            <person name="Shapiro H."/>
            <person name="Lucas S.M."/>
            <person name="Grimwood J."/>
            <person name="Schmutz J."/>
            <person name="Cardol P."/>
            <person name="Cerutti H."/>
            <person name="Chanfreau G."/>
            <person name="Chen C.L."/>
            <person name="Cognat V."/>
            <person name="Croft M.T."/>
            <person name="Dent R."/>
            <person name="Dutcher S."/>
            <person name="Fernandez E."/>
            <person name="Fukuzawa H."/>
            <person name="Gonzalez-Ballester D."/>
            <person name="Gonzalez-Halphen D."/>
            <person name="Hallmann A."/>
            <person name="Hanikenne M."/>
            <person name="Hippler M."/>
            <person name="Inwood W."/>
            <person name="Jabbari K."/>
            <person name="Kalanon M."/>
            <person name="Kuras R."/>
            <person name="Lefebvre P.A."/>
            <person name="Lemaire S.D."/>
            <person name="Lobanov A.V."/>
            <person name="Lohr M."/>
            <person name="Manuell A."/>
            <person name="Meier I."/>
            <person name="Mets L."/>
            <person name="Mittag M."/>
            <person name="Mittelmeier T."/>
            <person name="Moroney J.V."/>
            <person name="Moseley J."/>
            <person name="Napoli C."/>
            <person name="Nedelcu A.M."/>
            <person name="Niyogi K."/>
            <person name="Novoselov S.V."/>
            <person name="Paulsen I.T."/>
            <person name="Pazour G."/>
            <person name="Purton S."/>
            <person name="Ral J.P."/>
            <person name="Riano-Pachon D.M."/>
            <person name="Riekhof W."/>
            <person name="Rymarquis L."/>
            <person name="Schroda M."/>
            <person name="Stern D."/>
            <person name="Umen J."/>
            <person name="Willows R."/>
            <person name="Wilson N."/>
            <person name="Zimmer S.L."/>
            <person name="Allmer J."/>
            <person name="Balk J."/>
            <person name="Bisova K."/>
            <person name="Chen C.J."/>
            <person name="Elias M."/>
            <person name="Gendler K."/>
            <person name="Hauser C."/>
            <person name="Lamb M.R."/>
            <person name="Ledford H."/>
            <person name="Long J.C."/>
            <person name="Minagawa J."/>
            <person name="Page M.D."/>
            <person name="Pan J."/>
            <person name="Pootakham W."/>
            <person name="Roje S."/>
            <person name="Rose A."/>
            <person name="Stahlberg E."/>
            <person name="Terauchi A.M."/>
            <person name="Yang P."/>
            <person name="Ball S."/>
            <person name="Bowler C."/>
            <person name="Dieckmann C.L."/>
            <person name="Gladyshev V.N."/>
            <person name="Green P."/>
            <person name="Jorgensen R."/>
            <person name="Mayfield S."/>
            <person name="Mueller-Roeber B."/>
            <person name="Rajamani S."/>
            <person name="Sayre R.T."/>
            <person name="Brokstein P."/>
            <person name="Dubchak I."/>
            <person name="Goodstein D."/>
            <person name="Hornick L."/>
            <person name="Huang Y.W."/>
            <person name="Jhaveri J."/>
            <person name="Luo Y."/>
            <person name="Martinez D."/>
            <person name="Ngau W.C."/>
            <person name="Otillar B."/>
            <person name="Poliakov A."/>
            <person name="Porter A."/>
            <person name="Szajkowski L."/>
            <person name="Werner G."/>
            <person name="Zhou K."/>
            <person name="Grigoriev I.V."/>
            <person name="Rokhsar D.S."/>
            <person name="Grossman A.R."/>
        </authorList>
    </citation>
    <scope>NUCLEOTIDE SEQUENCE [LARGE SCALE GENOMIC DNA]</scope>
    <source>
        <strain evidence="2">CC-503</strain>
    </source>
</reference>
<name>A0A2K3E1P2_CHLRE</name>
<dbReference type="EMBL" id="CM008963">
    <property type="protein sequence ID" value="PNW86708.1"/>
    <property type="molecule type" value="Genomic_DNA"/>
</dbReference>
<dbReference type="KEGG" id="cre:CHLRE_02g095094v5"/>
<evidence type="ECO:0000313" key="2">
    <source>
        <dbReference type="Proteomes" id="UP000006906"/>
    </source>
</evidence>
<accession>A0A2K3E1P2</accession>
<dbReference type="InParanoid" id="A0A2K3E1P2"/>
<dbReference type="Proteomes" id="UP000006906">
    <property type="component" value="Chromosome 2"/>
</dbReference>
<proteinExistence type="predicted"/>
<dbReference type="Gramene" id="PNW86708">
    <property type="protein sequence ID" value="PNW86708"/>
    <property type="gene ID" value="CHLRE_02g095094v5"/>
</dbReference>
<organism evidence="1 2">
    <name type="scientific">Chlamydomonas reinhardtii</name>
    <name type="common">Chlamydomonas smithii</name>
    <dbReference type="NCBI Taxonomy" id="3055"/>
    <lineage>
        <taxon>Eukaryota</taxon>
        <taxon>Viridiplantae</taxon>
        <taxon>Chlorophyta</taxon>
        <taxon>core chlorophytes</taxon>
        <taxon>Chlorophyceae</taxon>
        <taxon>CS clade</taxon>
        <taxon>Chlamydomonadales</taxon>
        <taxon>Chlamydomonadaceae</taxon>
        <taxon>Chlamydomonas</taxon>
    </lineage>
</organism>
<gene>
    <name evidence="1" type="ORF">CHLRE_02g095094v5</name>
</gene>
<dbReference type="GeneID" id="66052367"/>
<sequence>MPVVGPQSRLAMALGGAPGVGELCSDGARRGCASASSPSCSQLPRRETACWLAQD</sequence>